<feature type="domain" description="DUF2147" evidence="1">
    <location>
        <begin position="23"/>
        <end position="132"/>
    </location>
</feature>
<gene>
    <name evidence="2" type="ORF">ADIS_3500</name>
</gene>
<proteinExistence type="predicted"/>
<dbReference type="PATRIC" id="fig|1288963.3.peg.3491"/>
<dbReference type="EMBL" id="AQHR01000089">
    <property type="protein sequence ID" value="EON76022.1"/>
    <property type="molecule type" value="Genomic_DNA"/>
</dbReference>
<keyword evidence="3" id="KW-1185">Reference proteome</keyword>
<comment type="caution">
    <text evidence="2">The sequence shown here is derived from an EMBL/GenBank/DDBJ whole genome shotgun (WGS) entry which is preliminary data.</text>
</comment>
<dbReference type="Pfam" id="PF09917">
    <property type="entry name" value="DUF2147"/>
    <property type="match status" value="1"/>
</dbReference>
<reference evidence="2 3" key="1">
    <citation type="submission" date="2013-02" db="EMBL/GenBank/DDBJ databases">
        <title>A novel strain isolated from Lonar lake, Maharashtra, India.</title>
        <authorList>
            <person name="Singh A."/>
        </authorList>
    </citation>
    <scope>NUCLEOTIDE SEQUENCE [LARGE SCALE GENOMIC DNA]</scope>
    <source>
        <strain evidence="2 3">AK24</strain>
    </source>
</reference>
<sequence>MLYFLPIYGNQVLAQTPSNAIVGEWVNEKGDAKFKIYRKGDSFYGDITWGTGGPTKDVNNPDPAKKERDLVGLTILNDFKYEGKNLWSSGTIYDPKDGKTYSCKMTLKKPNQLEVRGYLGVSLFGRSEIWTRVN</sequence>
<dbReference type="AlphaFoldDB" id="R7ZPK8"/>
<evidence type="ECO:0000313" key="2">
    <source>
        <dbReference type="EMBL" id="EON76022.1"/>
    </source>
</evidence>
<evidence type="ECO:0000259" key="1">
    <source>
        <dbReference type="Pfam" id="PF09917"/>
    </source>
</evidence>
<dbReference type="PANTHER" id="PTHR36919">
    <property type="entry name" value="BLR1215 PROTEIN"/>
    <property type="match status" value="1"/>
</dbReference>
<accession>R7ZPK8</accession>
<dbReference type="PANTHER" id="PTHR36919:SF3">
    <property type="entry name" value="BLL5882 PROTEIN"/>
    <property type="match status" value="1"/>
</dbReference>
<dbReference type="InterPro" id="IPR019223">
    <property type="entry name" value="DUF2147"/>
</dbReference>
<protein>
    <recommendedName>
        <fullName evidence="1">DUF2147 domain-containing protein</fullName>
    </recommendedName>
</protein>
<dbReference type="STRING" id="1232681.ADIS_3500"/>
<evidence type="ECO:0000313" key="3">
    <source>
        <dbReference type="Proteomes" id="UP000013909"/>
    </source>
</evidence>
<dbReference type="Gene3D" id="2.40.128.520">
    <property type="match status" value="1"/>
</dbReference>
<organism evidence="2 3">
    <name type="scientific">Lunatimonas lonarensis</name>
    <dbReference type="NCBI Taxonomy" id="1232681"/>
    <lineage>
        <taxon>Bacteria</taxon>
        <taxon>Pseudomonadati</taxon>
        <taxon>Bacteroidota</taxon>
        <taxon>Cytophagia</taxon>
        <taxon>Cytophagales</taxon>
        <taxon>Cyclobacteriaceae</taxon>
    </lineage>
</organism>
<dbReference type="Proteomes" id="UP000013909">
    <property type="component" value="Unassembled WGS sequence"/>
</dbReference>
<name>R7ZPK8_9BACT</name>